<dbReference type="RefSeq" id="WP_282002792.1">
    <property type="nucleotide sequence ID" value="NZ_AP027151.1"/>
</dbReference>
<dbReference type="Proteomes" id="UP001317705">
    <property type="component" value="Chromosome"/>
</dbReference>
<evidence type="ECO:0000313" key="2">
    <source>
        <dbReference type="Proteomes" id="UP001317705"/>
    </source>
</evidence>
<protein>
    <recommendedName>
        <fullName evidence="3">DUF1830 domain-containing protein</fullName>
    </recommendedName>
</protein>
<reference evidence="1 2" key="1">
    <citation type="submission" date="2022-12" db="EMBL/GenBank/DDBJ databases">
        <title>Polyphasic characterization of Geotalea uranireducens NIT-SL11 newly isolated from a complex of sewage sludge and microbially reduced graphene oxide.</title>
        <authorList>
            <person name="Xie L."/>
            <person name="Yoshida N."/>
            <person name="Meng L."/>
        </authorList>
    </citation>
    <scope>NUCLEOTIDE SEQUENCE [LARGE SCALE GENOMIC DNA]</scope>
    <source>
        <strain evidence="1 2">NIT-SL11</strain>
    </source>
</reference>
<name>A0ABN6VQ38_9BACT</name>
<gene>
    <name evidence="1" type="ORF">GURASL_12930</name>
</gene>
<evidence type="ECO:0008006" key="3">
    <source>
        <dbReference type="Google" id="ProtNLM"/>
    </source>
</evidence>
<organism evidence="1 2">
    <name type="scientific">Geotalea uraniireducens</name>
    <dbReference type="NCBI Taxonomy" id="351604"/>
    <lineage>
        <taxon>Bacteria</taxon>
        <taxon>Pseudomonadati</taxon>
        <taxon>Thermodesulfobacteriota</taxon>
        <taxon>Desulfuromonadia</taxon>
        <taxon>Geobacterales</taxon>
        <taxon>Geobacteraceae</taxon>
        <taxon>Geotalea</taxon>
    </lineage>
</organism>
<accession>A0ABN6VQ38</accession>
<keyword evidence="2" id="KW-1185">Reference proteome</keyword>
<evidence type="ECO:0000313" key="1">
    <source>
        <dbReference type="EMBL" id="BDV42370.1"/>
    </source>
</evidence>
<dbReference type="EMBL" id="AP027151">
    <property type="protein sequence ID" value="BDV42370.1"/>
    <property type="molecule type" value="Genomic_DNA"/>
</dbReference>
<sequence length="86" mass="9491">MEEATLVHEAELTVDGASYQILVYRHVDGRYFALTDLSKNDIVINDGDSLETALAKQRSVLPLAIGSRLILAEFRGRSRMPAGCQL</sequence>
<proteinExistence type="predicted"/>